<dbReference type="GO" id="GO:0003735">
    <property type="term" value="F:structural constituent of ribosome"/>
    <property type="evidence" value="ECO:0007669"/>
    <property type="project" value="InterPro"/>
</dbReference>
<dbReference type="PANTHER" id="PTHR11560">
    <property type="entry name" value="39S RIBOSOMAL PROTEIN L10, MITOCHONDRIAL"/>
    <property type="match status" value="1"/>
</dbReference>
<organism evidence="7 8">
    <name type="scientific">Candidatus Erwinia haradaeae</name>
    <dbReference type="NCBI Taxonomy" id="1922217"/>
    <lineage>
        <taxon>Bacteria</taxon>
        <taxon>Pseudomonadati</taxon>
        <taxon>Pseudomonadota</taxon>
        <taxon>Gammaproteobacteria</taxon>
        <taxon>Enterobacterales</taxon>
        <taxon>Erwiniaceae</taxon>
        <taxon>Erwinia</taxon>
    </lineage>
</organism>
<comment type="function">
    <text evidence="1 6">Forms part of the ribosomal stalk, playing a central role in the interaction of the ribosome with GTP-bound translation factors.</text>
</comment>
<evidence type="ECO:0000256" key="6">
    <source>
        <dbReference type="HAMAP-Rule" id="MF_00362"/>
    </source>
</evidence>
<keyword evidence="3 6" id="KW-0689">Ribosomal protein</keyword>
<comment type="similarity">
    <text evidence="2 6">Belongs to the universal ribosomal protein uL10 family.</text>
</comment>
<evidence type="ECO:0000256" key="4">
    <source>
        <dbReference type="ARBA" id="ARBA00023274"/>
    </source>
</evidence>
<dbReference type="CDD" id="cd05797">
    <property type="entry name" value="Ribosomal_L10"/>
    <property type="match status" value="1"/>
</dbReference>
<dbReference type="InterPro" id="IPR001790">
    <property type="entry name" value="Ribosomal_uL10"/>
</dbReference>
<dbReference type="InterPro" id="IPR002363">
    <property type="entry name" value="Ribosomal_uL10_CS_bac"/>
</dbReference>
<dbReference type="HAMAP" id="MF_00362">
    <property type="entry name" value="Ribosomal_uL10"/>
    <property type="match status" value="1"/>
</dbReference>
<dbReference type="Pfam" id="PF00466">
    <property type="entry name" value="Ribosomal_L10"/>
    <property type="match status" value="1"/>
</dbReference>
<dbReference type="PROSITE" id="PS01109">
    <property type="entry name" value="RIBOSOMAL_L10"/>
    <property type="match status" value="1"/>
</dbReference>
<protein>
    <recommendedName>
        <fullName evidence="5 6">Large ribosomal subunit protein uL10</fullName>
    </recommendedName>
</protein>
<dbReference type="InterPro" id="IPR047865">
    <property type="entry name" value="Ribosomal_uL10_bac_type"/>
</dbReference>
<proteinExistence type="inferred from homology"/>
<dbReference type="Gene3D" id="3.30.70.1730">
    <property type="match status" value="1"/>
</dbReference>
<dbReference type="InterPro" id="IPR043141">
    <property type="entry name" value="Ribosomal_uL10-like_sf"/>
</dbReference>
<name>A0A451CZF7_9GAMM</name>
<dbReference type="InterPro" id="IPR022973">
    <property type="entry name" value="Ribosomal_uL10_bac"/>
</dbReference>
<sequence>MALNLQDKKTIVTEVHNIAKNALSAVTANTCGISVNKINELRKSGRKANVYIRVTRNTLLRRSIENTQFKCLNTTLTGPTLIAYSMEHPGTAARLFKEFAKTNVNFKIKDSAFENELISSDLIDRLANIPTYHEAIIRLVITIKEAAAGKLLRTFVALRNQKEANTS</sequence>
<dbReference type="GO" id="GO:0015934">
    <property type="term" value="C:large ribosomal subunit"/>
    <property type="evidence" value="ECO:0007669"/>
    <property type="project" value="InterPro"/>
</dbReference>
<keyword evidence="4 6" id="KW-0687">Ribonucleoprotein</keyword>
<evidence type="ECO:0000313" key="7">
    <source>
        <dbReference type="EMBL" id="VFP78785.1"/>
    </source>
</evidence>
<dbReference type="Gene3D" id="6.10.250.2350">
    <property type="match status" value="1"/>
</dbReference>
<dbReference type="OrthoDB" id="9808307at2"/>
<dbReference type="RefSeq" id="WP_157992085.1">
    <property type="nucleotide sequence ID" value="NZ_LR217698.1"/>
</dbReference>
<dbReference type="GO" id="GO:0006412">
    <property type="term" value="P:translation"/>
    <property type="evidence" value="ECO:0007669"/>
    <property type="project" value="UniProtKB-UniRule"/>
</dbReference>
<evidence type="ECO:0000256" key="5">
    <source>
        <dbReference type="ARBA" id="ARBA00035202"/>
    </source>
</evidence>
<dbReference type="EMBL" id="LR217698">
    <property type="protein sequence ID" value="VFP78785.1"/>
    <property type="molecule type" value="Genomic_DNA"/>
</dbReference>
<comment type="subunit">
    <text evidence="6">Part of the ribosomal stalk of the 50S ribosomal subunit. The N-terminus interacts with L11 and the large rRNA to form the base of the stalk. The C-terminus forms an elongated spine to which L12 dimers bind in a sequential fashion forming a multimeric L10(L12)X complex.</text>
</comment>
<keyword evidence="6" id="KW-0699">rRNA-binding</keyword>
<reference evidence="7 8" key="1">
    <citation type="submission" date="2019-02" db="EMBL/GenBank/DDBJ databases">
        <authorList>
            <person name="Manzano-Marin A."/>
            <person name="Manzano-Marin A."/>
        </authorList>
    </citation>
    <scope>NUCLEOTIDE SEQUENCE [LARGE SCALE GENOMIC DNA]</scope>
    <source>
        <strain evidence="7 8">ErCicurtihirsuta</strain>
    </source>
</reference>
<evidence type="ECO:0000256" key="1">
    <source>
        <dbReference type="ARBA" id="ARBA00002633"/>
    </source>
</evidence>
<keyword evidence="6" id="KW-0694">RNA-binding</keyword>
<evidence type="ECO:0000313" key="8">
    <source>
        <dbReference type="Proteomes" id="UP000294364"/>
    </source>
</evidence>
<evidence type="ECO:0000256" key="3">
    <source>
        <dbReference type="ARBA" id="ARBA00022980"/>
    </source>
</evidence>
<accession>A0A451CZF7</accession>
<dbReference type="Proteomes" id="UP000294364">
    <property type="component" value="Chromosome"/>
</dbReference>
<dbReference type="NCBIfam" id="NF000955">
    <property type="entry name" value="PRK00099.1-1"/>
    <property type="match status" value="1"/>
</dbReference>
<dbReference type="GO" id="GO:0070180">
    <property type="term" value="F:large ribosomal subunit rRNA binding"/>
    <property type="evidence" value="ECO:0007669"/>
    <property type="project" value="UniProtKB-UniRule"/>
</dbReference>
<dbReference type="AlphaFoldDB" id="A0A451CZF7"/>
<dbReference type="SUPFAM" id="SSF160369">
    <property type="entry name" value="Ribosomal protein L10-like"/>
    <property type="match status" value="1"/>
</dbReference>
<gene>
    <name evidence="6 7" type="primary">rplJ</name>
    <name evidence="7" type="ORF">ERCICURT3053_415</name>
</gene>
<evidence type="ECO:0000256" key="2">
    <source>
        <dbReference type="ARBA" id="ARBA00008889"/>
    </source>
</evidence>